<feature type="compositionally biased region" description="Acidic residues" evidence="5">
    <location>
        <begin position="501"/>
        <end position="514"/>
    </location>
</feature>
<dbReference type="HOGENOM" id="CLU_019904_3_0_1"/>
<dbReference type="Pfam" id="PF16893">
    <property type="entry name" value="fn3_2"/>
    <property type="match status" value="1"/>
</dbReference>
<dbReference type="SUPFAM" id="SSF52113">
    <property type="entry name" value="BRCT domain"/>
    <property type="match status" value="1"/>
</dbReference>
<evidence type="ECO:0000313" key="8">
    <source>
        <dbReference type="CGD" id="CAL0129391"/>
    </source>
</evidence>
<name>Q6FTP7_CANGA</name>
<dbReference type="CGD" id="CAL0129391">
    <property type="gene designation" value="CHS5"/>
</dbReference>
<dbReference type="CDD" id="cd17742">
    <property type="entry name" value="BRCT_CHS5_like"/>
    <property type="match status" value="1"/>
</dbReference>
<reference evidence="9 10" key="1">
    <citation type="journal article" date="2004" name="Nature">
        <title>Genome evolution in yeasts.</title>
        <authorList>
            <consortium name="Genolevures"/>
            <person name="Dujon B."/>
            <person name="Sherman D."/>
            <person name="Fischer G."/>
            <person name="Durrens P."/>
            <person name="Casaregola S."/>
            <person name="Lafontaine I."/>
            <person name="de Montigny J."/>
            <person name="Marck C."/>
            <person name="Neuveglise C."/>
            <person name="Talla E."/>
            <person name="Goffard N."/>
            <person name="Frangeul L."/>
            <person name="Aigle M."/>
            <person name="Anthouard V."/>
            <person name="Babour A."/>
            <person name="Barbe V."/>
            <person name="Barnay S."/>
            <person name="Blanchin S."/>
            <person name="Beckerich J.M."/>
            <person name="Beyne E."/>
            <person name="Bleykasten C."/>
            <person name="Boisrame A."/>
            <person name="Boyer J."/>
            <person name="Cattolico L."/>
            <person name="Confanioleri F."/>
            <person name="de Daruvar A."/>
            <person name="Despons L."/>
            <person name="Fabre E."/>
            <person name="Fairhead C."/>
            <person name="Ferry-Dumazet H."/>
            <person name="Groppi A."/>
            <person name="Hantraye F."/>
            <person name="Hennequin C."/>
            <person name="Jauniaux N."/>
            <person name="Joyet P."/>
            <person name="Kachouri R."/>
            <person name="Kerrest A."/>
            <person name="Koszul R."/>
            <person name="Lemaire M."/>
            <person name="Lesur I."/>
            <person name="Ma L."/>
            <person name="Muller H."/>
            <person name="Nicaud J.M."/>
            <person name="Nikolski M."/>
            <person name="Oztas S."/>
            <person name="Ozier-Kalogeropoulos O."/>
            <person name="Pellenz S."/>
            <person name="Potier S."/>
            <person name="Richard G.F."/>
            <person name="Straub M.L."/>
            <person name="Suleau A."/>
            <person name="Swennene D."/>
            <person name="Tekaia F."/>
            <person name="Wesolowski-Louvel M."/>
            <person name="Westhof E."/>
            <person name="Wirth B."/>
            <person name="Zeniou-Meyer M."/>
            <person name="Zivanovic I."/>
            <person name="Bolotin-Fukuhara M."/>
            <person name="Thierry A."/>
            <person name="Bouchier C."/>
            <person name="Caudron B."/>
            <person name="Scarpelli C."/>
            <person name="Gaillardin C."/>
            <person name="Weissenbach J."/>
            <person name="Wincker P."/>
            <person name="Souciet J.L."/>
        </authorList>
    </citation>
    <scope>NUCLEOTIDE SEQUENCE [LARGE SCALE GENOMIC DNA]</scope>
    <source>
        <strain evidence="10">ATCC 2001 / BCRC 20586 / JCM 3761 / NBRC 0622 / NRRL Y-65 / CBS 138</strain>
    </source>
</reference>
<organism evidence="9 10">
    <name type="scientific">Candida glabrata (strain ATCC 2001 / BCRC 20586 / JCM 3761 / NBRC 0622 / NRRL Y-65 / CBS 138)</name>
    <name type="common">Yeast</name>
    <name type="synonym">Nakaseomyces glabratus</name>
    <dbReference type="NCBI Taxonomy" id="284593"/>
    <lineage>
        <taxon>Eukaryota</taxon>
        <taxon>Fungi</taxon>
        <taxon>Dikarya</taxon>
        <taxon>Ascomycota</taxon>
        <taxon>Saccharomycotina</taxon>
        <taxon>Saccharomycetes</taxon>
        <taxon>Saccharomycetales</taxon>
        <taxon>Saccharomycetaceae</taxon>
        <taxon>Nakaseomyces</taxon>
    </lineage>
</organism>
<evidence type="ECO:0000313" key="9">
    <source>
        <dbReference type="EMBL" id="CAG59324.1"/>
    </source>
</evidence>
<dbReference type="SMART" id="SM00292">
    <property type="entry name" value="BRCT"/>
    <property type="match status" value="1"/>
</dbReference>
<dbReference type="Pfam" id="PF16892">
    <property type="entry name" value="CHS5_N"/>
    <property type="match status" value="1"/>
</dbReference>
<evidence type="ECO:0000256" key="3">
    <source>
        <dbReference type="ARBA" id="ARBA00060872"/>
    </source>
</evidence>
<dbReference type="KEGG" id="cgr:2888154"/>
<dbReference type="AlphaFoldDB" id="Q6FTP7"/>
<dbReference type="GeneID" id="2888154"/>
<dbReference type="Pfam" id="PF00533">
    <property type="entry name" value="BRCT"/>
    <property type="match status" value="1"/>
</dbReference>
<evidence type="ECO:0000256" key="4">
    <source>
        <dbReference type="ARBA" id="ARBA00071189"/>
    </source>
</evidence>
<dbReference type="STRING" id="284593.Q6FTP7"/>
<feature type="region of interest" description="Disordered" evidence="5">
    <location>
        <begin position="305"/>
        <end position="376"/>
    </location>
</feature>
<feature type="region of interest" description="Disordered" evidence="5">
    <location>
        <begin position="429"/>
        <end position="582"/>
    </location>
</feature>
<dbReference type="Gene3D" id="2.60.40.10">
    <property type="entry name" value="Immunoglobulins"/>
    <property type="match status" value="1"/>
</dbReference>
<feature type="domain" description="Fibronectin type-III" evidence="7">
    <location>
        <begin position="78"/>
        <end position="172"/>
    </location>
</feature>
<evidence type="ECO:0000256" key="1">
    <source>
        <dbReference type="ARBA" id="ARBA00004555"/>
    </source>
</evidence>
<dbReference type="InterPro" id="IPR052827">
    <property type="entry name" value="CHS_Export/Cell_Fusion_Reg"/>
</dbReference>
<dbReference type="GO" id="GO:0000282">
    <property type="term" value="P:cellular bud site selection"/>
    <property type="evidence" value="ECO:0007669"/>
    <property type="project" value="EnsemblFungi"/>
</dbReference>
<dbReference type="GO" id="GO:0031267">
    <property type="term" value="F:small GTPase binding"/>
    <property type="evidence" value="ECO:0007669"/>
    <property type="project" value="EnsemblFungi"/>
</dbReference>
<feature type="compositionally biased region" description="Basic and acidic residues" evidence="5">
    <location>
        <begin position="349"/>
        <end position="376"/>
    </location>
</feature>
<dbReference type="RefSeq" id="XP_446397.1">
    <property type="nucleotide sequence ID" value="XM_446397.1"/>
</dbReference>
<dbReference type="FunFam" id="3.40.50.10190:FF:000077">
    <property type="entry name" value="Chitin biosynthesis protein CHS5"/>
    <property type="match status" value="1"/>
</dbReference>
<feature type="compositionally biased region" description="Basic and acidic residues" evidence="5">
    <location>
        <begin position="483"/>
        <end position="500"/>
    </location>
</feature>
<dbReference type="InParanoid" id="Q6FTP7"/>
<dbReference type="FunCoup" id="Q6FTP7">
    <property type="interactions" value="111"/>
</dbReference>
<feature type="compositionally biased region" description="Acidic residues" evidence="5">
    <location>
        <begin position="466"/>
        <end position="482"/>
    </location>
</feature>
<comment type="similarity">
    <text evidence="3">Belongs to the CHS5 family.</text>
</comment>
<keyword evidence="2" id="KW-0333">Golgi apparatus</keyword>
<dbReference type="PROSITE" id="PS50853">
    <property type="entry name" value="FN3"/>
    <property type="match status" value="1"/>
</dbReference>
<dbReference type="InterPro" id="IPR031673">
    <property type="entry name" value="Chs5_N"/>
</dbReference>
<protein>
    <recommendedName>
        <fullName evidence="4">Chitin biosynthesis protein CHS5</fullName>
    </recommendedName>
</protein>
<dbReference type="eggNOG" id="KOG1181">
    <property type="taxonomic scope" value="Eukaryota"/>
</dbReference>
<dbReference type="GO" id="GO:0005802">
    <property type="term" value="C:trans-Golgi network"/>
    <property type="evidence" value="ECO:0007669"/>
    <property type="project" value="TreeGrafter"/>
</dbReference>
<feature type="compositionally biased region" description="Acidic residues" evidence="5">
    <location>
        <begin position="443"/>
        <end position="456"/>
    </location>
</feature>
<dbReference type="GO" id="GO:0030476">
    <property type="term" value="P:ascospore wall assembly"/>
    <property type="evidence" value="ECO:0007669"/>
    <property type="project" value="EnsemblFungi"/>
</dbReference>
<dbReference type="PANTHER" id="PTHR47351">
    <property type="entry name" value="CHITIN BIOSYNTHESIS PROTEIN CHS5"/>
    <property type="match status" value="1"/>
</dbReference>
<feature type="compositionally biased region" description="Acidic residues" evidence="5">
    <location>
        <begin position="337"/>
        <end position="348"/>
    </location>
</feature>
<accession>Q6FTP7</accession>
<dbReference type="Gene3D" id="3.40.50.10190">
    <property type="entry name" value="BRCT domain"/>
    <property type="match status" value="1"/>
</dbReference>
<evidence type="ECO:0000259" key="7">
    <source>
        <dbReference type="PROSITE" id="PS50853"/>
    </source>
</evidence>
<proteinExistence type="inferred from homology"/>
<evidence type="ECO:0000256" key="2">
    <source>
        <dbReference type="ARBA" id="ARBA00023034"/>
    </source>
</evidence>
<dbReference type="EMBL" id="CR380953">
    <property type="protein sequence ID" value="CAG59324.1"/>
    <property type="molecule type" value="Genomic_DNA"/>
</dbReference>
<feature type="compositionally biased region" description="Basic and acidic residues" evidence="5">
    <location>
        <begin position="305"/>
        <end position="315"/>
    </location>
</feature>
<feature type="domain" description="BRCT" evidence="6">
    <location>
        <begin position="166"/>
        <end position="261"/>
    </location>
</feature>
<keyword evidence="10" id="KW-1185">Reference proteome</keyword>
<evidence type="ECO:0000256" key="5">
    <source>
        <dbReference type="SAM" id="MobiDB-lite"/>
    </source>
</evidence>
<comment type="subcellular location">
    <subcellularLocation>
        <location evidence="1">Golgi apparatus</location>
    </subcellularLocation>
</comment>
<dbReference type="InterPro" id="IPR013783">
    <property type="entry name" value="Ig-like_fold"/>
</dbReference>
<dbReference type="PROSITE" id="PS50172">
    <property type="entry name" value="BRCT"/>
    <property type="match status" value="1"/>
</dbReference>
<evidence type="ECO:0000313" key="10">
    <source>
        <dbReference type="Proteomes" id="UP000002428"/>
    </source>
</evidence>
<dbReference type="VEuPathDB" id="FungiDB:CAGL0G00814g"/>
<dbReference type="GO" id="GO:0006355">
    <property type="term" value="P:regulation of DNA-templated transcription"/>
    <property type="evidence" value="ECO:0007669"/>
    <property type="project" value="EnsemblFungi"/>
</dbReference>
<dbReference type="SUPFAM" id="SSF49265">
    <property type="entry name" value="Fibronectin type III"/>
    <property type="match status" value="1"/>
</dbReference>
<dbReference type="Gene3D" id="6.20.120.50">
    <property type="match status" value="1"/>
</dbReference>
<dbReference type="GO" id="GO:0000747">
    <property type="term" value="P:conjugation with cellular fusion"/>
    <property type="evidence" value="ECO:0007669"/>
    <property type="project" value="EnsemblFungi"/>
</dbReference>
<dbReference type="InterPro" id="IPR036116">
    <property type="entry name" value="FN3_sf"/>
</dbReference>
<evidence type="ECO:0000259" key="6">
    <source>
        <dbReference type="PROSITE" id="PS50172"/>
    </source>
</evidence>
<dbReference type="InterPro" id="IPR031669">
    <property type="entry name" value="Fn3_2"/>
</dbReference>
<dbReference type="GO" id="GO:0006032">
    <property type="term" value="P:chitin catabolic process"/>
    <property type="evidence" value="ECO:0007669"/>
    <property type="project" value="EnsemblFungi"/>
</dbReference>
<dbReference type="InterPro" id="IPR001357">
    <property type="entry name" value="BRCT_dom"/>
</dbReference>
<dbReference type="PANTHER" id="PTHR47351:SF1">
    <property type="entry name" value="CHITIN BIOSYNTHESIS PROTEIN CHS5"/>
    <property type="match status" value="1"/>
</dbReference>
<dbReference type="InterPro" id="IPR003961">
    <property type="entry name" value="FN3_dom"/>
</dbReference>
<sequence>MSAVEVLLTVGKMDASLALLTTKDHHVIELPTMLLPENVKAGSIVKMQVVQDVNEEEKERSNFKNVQAAILEKYGSSRPSAPILKVINVTQTGCILAWDHLQLGSAKLKSLVLYRQGVRSMVIPNPFKVTTTKISGLSIDSVYEFQLKLSTTSGQFWSEKVKIHTHKMTDMSGITVCLGPLDPLQKVTPRQIAHSLKTLGARPLQDHVAIDTTHFVCNDIENDDDPELLKAKNNNIPIVRPEWIRACEVEKRIVGVRGFYLDADPSILSNYGFPELTDEQLQEKEVPALPNEESEAQFVKDKLDQVADESVKDASTEAVSENNDDETKKEQVKELETDSQDNIEEPIQEESKDVPEGEPHDEFKNEGTEELSEVKDSIEQEIMADEKLVEEQPKLAEGVQVTEDVAPEEVSYVTEDVAKPAEEVTAVEEVNQPAEEVNAATEEVAEPEEEVAEPVEEAGPGREVTTEEAELAEEATEPAEETEPAKEVITEEAEPAKEVTAEEAEPAEETEPAEEGNASAEEVTVSETKADEDEEPEEVGSTNEDKTQVPVIEVQDETPSPSPSPAPAGKKKNKKKKKGKRK</sequence>
<dbReference type="GO" id="GO:0006893">
    <property type="term" value="P:Golgi to plasma membrane transport"/>
    <property type="evidence" value="ECO:0007669"/>
    <property type="project" value="EnsemblFungi"/>
</dbReference>
<feature type="compositionally biased region" description="Low complexity" evidence="5">
    <location>
        <begin position="433"/>
        <end position="442"/>
    </location>
</feature>
<dbReference type="InterPro" id="IPR036420">
    <property type="entry name" value="BRCT_dom_sf"/>
</dbReference>
<dbReference type="Proteomes" id="UP000002428">
    <property type="component" value="Chromosome G"/>
</dbReference>
<feature type="compositionally biased region" description="Basic and acidic residues" evidence="5">
    <location>
        <begin position="325"/>
        <end position="336"/>
    </location>
</feature>
<dbReference type="CDD" id="cd00063">
    <property type="entry name" value="FN3"/>
    <property type="match status" value="1"/>
</dbReference>
<dbReference type="GO" id="GO:0034044">
    <property type="term" value="C:exomer complex"/>
    <property type="evidence" value="ECO:0007669"/>
    <property type="project" value="EnsemblFungi"/>
</dbReference>
<dbReference type="GO" id="GO:0046983">
    <property type="term" value="F:protein dimerization activity"/>
    <property type="evidence" value="ECO:0007669"/>
    <property type="project" value="InterPro"/>
</dbReference>
<feature type="compositionally biased region" description="Basic residues" evidence="5">
    <location>
        <begin position="569"/>
        <end position="582"/>
    </location>
</feature>
<gene>
    <name evidence="8" type="primary">CHS5</name>
    <name evidence="8 9" type="ordered locus">CAGL0G00814g</name>
</gene>